<gene>
    <name evidence="4" type="ORF">GCM10023351_04650</name>
</gene>
<evidence type="ECO:0000259" key="3">
    <source>
        <dbReference type="PROSITE" id="PS51186"/>
    </source>
</evidence>
<proteinExistence type="predicted"/>
<feature type="domain" description="N-acetyltransferase" evidence="3">
    <location>
        <begin position="3"/>
        <end position="156"/>
    </location>
</feature>
<evidence type="ECO:0000313" key="4">
    <source>
        <dbReference type="EMBL" id="GAA4764887.1"/>
    </source>
</evidence>
<comment type="caution">
    <text evidence="4">The sequence shown here is derived from an EMBL/GenBank/DDBJ whole genome shotgun (WGS) entry which is preliminary data.</text>
</comment>
<dbReference type="Pfam" id="PF13508">
    <property type="entry name" value="Acetyltransf_7"/>
    <property type="match status" value="1"/>
</dbReference>
<keyword evidence="5" id="KW-1185">Reference proteome</keyword>
<dbReference type="InterPro" id="IPR050832">
    <property type="entry name" value="Bact_Acetyltransf"/>
</dbReference>
<dbReference type="InterPro" id="IPR016181">
    <property type="entry name" value="Acyl_CoA_acyltransferase"/>
</dbReference>
<name>A0ABP8ZU09_9MICO</name>
<dbReference type="CDD" id="cd04301">
    <property type="entry name" value="NAT_SF"/>
    <property type="match status" value="1"/>
</dbReference>
<dbReference type="Proteomes" id="UP001501645">
    <property type="component" value="Unassembled WGS sequence"/>
</dbReference>
<protein>
    <recommendedName>
        <fullName evidence="3">N-acetyltransferase domain-containing protein</fullName>
    </recommendedName>
</protein>
<evidence type="ECO:0000313" key="5">
    <source>
        <dbReference type="Proteomes" id="UP001501645"/>
    </source>
</evidence>
<dbReference type="Gene3D" id="3.40.630.30">
    <property type="match status" value="1"/>
</dbReference>
<dbReference type="SUPFAM" id="SSF55729">
    <property type="entry name" value="Acyl-CoA N-acyltransferases (Nat)"/>
    <property type="match status" value="1"/>
</dbReference>
<sequence>MSVRVRAAVFPDDLVAVRALVGAYLRQTEAEKAMHGLAVAGAPLPDPYAREVVDPACAFAGMTVLLAETDGAPVGVVVCVDGTDGREVKRLWVDPAVRGTGAGRALLDAVLASSARPVRLTVWRWREPAIRLYRRLGFAEVPSWDDRRDLVCLQLD</sequence>
<reference evidence="5" key="1">
    <citation type="journal article" date="2019" name="Int. J. Syst. Evol. Microbiol.">
        <title>The Global Catalogue of Microorganisms (GCM) 10K type strain sequencing project: providing services to taxonomists for standard genome sequencing and annotation.</title>
        <authorList>
            <consortium name="The Broad Institute Genomics Platform"/>
            <consortium name="The Broad Institute Genome Sequencing Center for Infectious Disease"/>
            <person name="Wu L."/>
            <person name="Ma J."/>
        </authorList>
    </citation>
    <scope>NUCLEOTIDE SEQUENCE [LARGE SCALE GENOMIC DNA]</scope>
    <source>
        <strain evidence="5">JCM 18537</strain>
    </source>
</reference>
<dbReference type="PROSITE" id="PS51186">
    <property type="entry name" value="GNAT"/>
    <property type="match status" value="1"/>
</dbReference>
<dbReference type="PANTHER" id="PTHR43877">
    <property type="entry name" value="AMINOALKYLPHOSPHONATE N-ACETYLTRANSFERASE-RELATED-RELATED"/>
    <property type="match status" value="1"/>
</dbReference>
<keyword evidence="1" id="KW-0808">Transferase</keyword>
<dbReference type="InterPro" id="IPR000182">
    <property type="entry name" value="GNAT_dom"/>
</dbReference>
<evidence type="ECO:0000256" key="2">
    <source>
        <dbReference type="ARBA" id="ARBA00023315"/>
    </source>
</evidence>
<dbReference type="RefSeq" id="WP_345435536.1">
    <property type="nucleotide sequence ID" value="NZ_BAABKO010000001.1"/>
</dbReference>
<accession>A0ABP8ZU09</accession>
<keyword evidence="2" id="KW-0012">Acyltransferase</keyword>
<evidence type="ECO:0000256" key="1">
    <source>
        <dbReference type="ARBA" id="ARBA00022679"/>
    </source>
</evidence>
<dbReference type="PANTHER" id="PTHR43877:SF2">
    <property type="entry name" value="AMINOALKYLPHOSPHONATE N-ACETYLTRANSFERASE-RELATED"/>
    <property type="match status" value="1"/>
</dbReference>
<organism evidence="4 5">
    <name type="scientific">Microbacterium gilvum</name>
    <dbReference type="NCBI Taxonomy" id="1336204"/>
    <lineage>
        <taxon>Bacteria</taxon>
        <taxon>Bacillati</taxon>
        <taxon>Actinomycetota</taxon>
        <taxon>Actinomycetes</taxon>
        <taxon>Micrococcales</taxon>
        <taxon>Microbacteriaceae</taxon>
        <taxon>Microbacterium</taxon>
    </lineage>
</organism>
<dbReference type="EMBL" id="BAABKO010000001">
    <property type="protein sequence ID" value="GAA4764887.1"/>
    <property type="molecule type" value="Genomic_DNA"/>
</dbReference>